<keyword evidence="2 9" id="KW-0813">Transport</keyword>
<dbReference type="InterPro" id="IPR003369">
    <property type="entry name" value="TatA/B/E"/>
</dbReference>
<reference evidence="12 13" key="1">
    <citation type="submission" date="2018-04" db="EMBL/GenBank/DDBJ databases">
        <title>Genomic Encyclopedia of Archaeal and Bacterial Type Strains, Phase II (KMG-II): from individual species to whole genera.</title>
        <authorList>
            <person name="Goeker M."/>
        </authorList>
    </citation>
    <scope>NUCLEOTIDE SEQUENCE [LARGE SCALE GENOMIC DNA]</scope>
    <source>
        <strain evidence="12 13">DSM 21823</strain>
    </source>
</reference>
<keyword evidence="6 9" id="KW-1133">Transmembrane helix</keyword>
<evidence type="ECO:0000256" key="6">
    <source>
        <dbReference type="ARBA" id="ARBA00022989"/>
    </source>
</evidence>
<dbReference type="NCBIfam" id="TIGR01410">
    <property type="entry name" value="tatB"/>
    <property type="match status" value="1"/>
</dbReference>
<comment type="subunit">
    <text evidence="9">The Tat system comprises two distinct complexes: a TatABC complex, containing multiple copies of TatA, TatB and TatC subunits, and a separate TatA complex, containing only TatA subunits. Substrates initially bind to the TatABC complex, which probably triggers association of the separate TatA complex to form the active translocon.</text>
</comment>
<comment type="subcellular location">
    <subcellularLocation>
        <location evidence="9">Cell membrane</location>
        <topology evidence="9">Single-pass membrane protein</topology>
    </subcellularLocation>
    <subcellularLocation>
        <location evidence="1">Membrane</location>
        <topology evidence="1">Single-pass membrane protein</topology>
    </subcellularLocation>
</comment>
<dbReference type="Gene3D" id="1.20.5.3310">
    <property type="match status" value="1"/>
</dbReference>
<dbReference type="PANTHER" id="PTHR33162">
    <property type="entry name" value="SEC-INDEPENDENT PROTEIN TRANSLOCASE PROTEIN TATA, CHLOROPLASTIC"/>
    <property type="match status" value="1"/>
</dbReference>
<feature type="transmembrane region" description="Helical" evidence="11">
    <location>
        <begin position="6"/>
        <end position="25"/>
    </location>
</feature>
<evidence type="ECO:0000256" key="8">
    <source>
        <dbReference type="ARBA" id="ARBA00023136"/>
    </source>
</evidence>
<dbReference type="PRINTS" id="PR01506">
    <property type="entry name" value="TATBPROTEIN"/>
</dbReference>
<evidence type="ECO:0000313" key="12">
    <source>
        <dbReference type="EMBL" id="PTX51712.1"/>
    </source>
</evidence>
<dbReference type="InterPro" id="IPR018448">
    <property type="entry name" value="TatB"/>
</dbReference>
<dbReference type="GO" id="GO:0008320">
    <property type="term" value="F:protein transmembrane transporter activity"/>
    <property type="evidence" value="ECO:0007669"/>
    <property type="project" value="UniProtKB-UniRule"/>
</dbReference>
<keyword evidence="5 9" id="KW-0653">Protein transport</keyword>
<dbReference type="PANTHER" id="PTHR33162:SF1">
    <property type="entry name" value="SEC-INDEPENDENT PROTEIN TRANSLOCASE PROTEIN TATA, CHLOROPLASTIC"/>
    <property type="match status" value="1"/>
</dbReference>
<keyword evidence="7 9" id="KW-0811">Translocation</keyword>
<gene>
    <name evidence="9" type="primary">tatB</name>
    <name evidence="12" type="ORF">C8N34_103214</name>
</gene>
<keyword evidence="13" id="KW-1185">Reference proteome</keyword>
<evidence type="ECO:0000256" key="9">
    <source>
        <dbReference type="HAMAP-Rule" id="MF_00237"/>
    </source>
</evidence>
<evidence type="ECO:0000256" key="4">
    <source>
        <dbReference type="ARBA" id="ARBA00022692"/>
    </source>
</evidence>
<evidence type="ECO:0000256" key="10">
    <source>
        <dbReference type="SAM" id="MobiDB-lite"/>
    </source>
</evidence>
<dbReference type="GO" id="GO:0033281">
    <property type="term" value="C:TAT protein transport complex"/>
    <property type="evidence" value="ECO:0007669"/>
    <property type="project" value="UniProtKB-UniRule"/>
</dbReference>
<organism evidence="12 13">
    <name type="scientific">Gemmobacter caeni</name>
    <dbReference type="NCBI Taxonomy" id="589035"/>
    <lineage>
        <taxon>Bacteria</taxon>
        <taxon>Pseudomonadati</taxon>
        <taxon>Pseudomonadota</taxon>
        <taxon>Alphaproteobacteria</taxon>
        <taxon>Rhodobacterales</taxon>
        <taxon>Paracoccaceae</taxon>
        <taxon>Gemmobacter</taxon>
    </lineage>
</organism>
<evidence type="ECO:0000256" key="11">
    <source>
        <dbReference type="SAM" id="Phobius"/>
    </source>
</evidence>
<evidence type="ECO:0000256" key="1">
    <source>
        <dbReference type="ARBA" id="ARBA00004167"/>
    </source>
</evidence>
<dbReference type="RefSeq" id="WP_108128228.1">
    <property type="nucleotide sequence ID" value="NZ_QBKP01000003.1"/>
</dbReference>
<keyword evidence="4 9" id="KW-0812">Transmembrane</keyword>
<keyword evidence="8 9" id="KW-0472">Membrane</keyword>
<comment type="similarity">
    <text evidence="9">Belongs to the TatB family.</text>
</comment>
<dbReference type="AlphaFoldDB" id="A0A2T6B6R1"/>
<dbReference type="OrthoDB" id="7206969at2"/>
<accession>A0A2T6B6R1</accession>
<evidence type="ECO:0000256" key="2">
    <source>
        <dbReference type="ARBA" id="ARBA00022448"/>
    </source>
</evidence>
<comment type="caution">
    <text evidence="12">The sequence shown here is derived from an EMBL/GenBank/DDBJ whole genome shotgun (WGS) entry which is preliminary data.</text>
</comment>
<evidence type="ECO:0000256" key="7">
    <source>
        <dbReference type="ARBA" id="ARBA00023010"/>
    </source>
</evidence>
<proteinExistence type="inferred from homology"/>
<keyword evidence="3 9" id="KW-1003">Cell membrane</keyword>
<dbReference type="EMBL" id="QBKP01000003">
    <property type="protein sequence ID" value="PTX51712.1"/>
    <property type="molecule type" value="Genomic_DNA"/>
</dbReference>
<name>A0A2T6B6R1_9RHOB</name>
<protein>
    <recommendedName>
        <fullName evidence="9">Sec-independent protein translocase protein TatB</fullName>
    </recommendedName>
</protein>
<feature type="region of interest" description="Disordered" evidence="10">
    <location>
        <begin position="86"/>
        <end position="163"/>
    </location>
</feature>
<evidence type="ECO:0000313" key="13">
    <source>
        <dbReference type="Proteomes" id="UP000244224"/>
    </source>
</evidence>
<evidence type="ECO:0000256" key="5">
    <source>
        <dbReference type="ARBA" id="ARBA00022927"/>
    </source>
</evidence>
<evidence type="ECO:0000256" key="3">
    <source>
        <dbReference type="ARBA" id="ARBA00022475"/>
    </source>
</evidence>
<feature type="compositionally biased region" description="Basic and acidic residues" evidence="10">
    <location>
        <begin position="143"/>
        <end position="163"/>
    </location>
</feature>
<comment type="function">
    <text evidence="9">Part of the twin-arginine translocation (Tat) system that transports large folded proteins containing a characteristic twin-arginine motif in their signal peptide across membranes. Together with TatC, TatB is part of a receptor directly interacting with Tat signal peptides. TatB may form an oligomeric binding site that transiently accommodates folded Tat precursor proteins before their translocation.</text>
</comment>
<feature type="compositionally biased region" description="Low complexity" evidence="10">
    <location>
        <begin position="99"/>
        <end position="113"/>
    </location>
</feature>
<dbReference type="Pfam" id="PF02416">
    <property type="entry name" value="TatA_B_E"/>
    <property type="match status" value="1"/>
</dbReference>
<dbReference type="Proteomes" id="UP000244224">
    <property type="component" value="Unassembled WGS sequence"/>
</dbReference>
<sequence>MFDIGWTELLVIGVVALIVIGPKDLPMMFQQLGRFTGKLRRMAREFQGAMEDAAREAGVKEAADDLKKATSAKSLGLDAVKQAADRFEKWDPLKPTTGPARAQPDPDAAAPADAPAPTPPATGTETQALAEKQAARRAILNETGDRLRALKDGETPAEKAPDA</sequence>
<dbReference type="GO" id="GO:0043953">
    <property type="term" value="P:protein transport by the Tat complex"/>
    <property type="evidence" value="ECO:0007669"/>
    <property type="project" value="UniProtKB-UniRule"/>
</dbReference>
<dbReference type="HAMAP" id="MF_00237">
    <property type="entry name" value="TatB"/>
    <property type="match status" value="1"/>
</dbReference>